<dbReference type="Proteomes" id="UP000031668">
    <property type="component" value="Unassembled WGS sequence"/>
</dbReference>
<name>A0A0C2IBP9_THEKT</name>
<accession>A0A0C2IBP9</accession>
<evidence type="ECO:0000313" key="2">
    <source>
        <dbReference type="Proteomes" id="UP000031668"/>
    </source>
</evidence>
<reference evidence="1 2" key="1">
    <citation type="journal article" date="2014" name="Genome Biol. Evol.">
        <title>The genome of the myxosporean Thelohanellus kitauei shows adaptations to nutrient acquisition within its fish host.</title>
        <authorList>
            <person name="Yang Y."/>
            <person name="Xiong J."/>
            <person name="Zhou Z."/>
            <person name="Huo F."/>
            <person name="Miao W."/>
            <person name="Ran C."/>
            <person name="Liu Y."/>
            <person name="Zhang J."/>
            <person name="Feng J."/>
            <person name="Wang M."/>
            <person name="Wang M."/>
            <person name="Wang L."/>
            <person name="Yao B."/>
        </authorList>
    </citation>
    <scope>NUCLEOTIDE SEQUENCE [LARGE SCALE GENOMIC DNA]</scope>
    <source>
        <strain evidence="1">Wuqing</strain>
    </source>
</reference>
<protein>
    <submittedName>
        <fullName evidence="1">Uncharacterized protein</fullName>
    </submittedName>
</protein>
<comment type="caution">
    <text evidence="1">The sequence shown here is derived from an EMBL/GenBank/DDBJ whole genome shotgun (WGS) entry which is preliminary data.</text>
</comment>
<evidence type="ECO:0000313" key="1">
    <source>
        <dbReference type="EMBL" id="KII62758.1"/>
    </source>
</evidence>
<proteinExistence type="predicted"/>
<sequence>MLIRFFDYPQDFNEIQTKDVFSASDSYLLHVYPMIVIDNRFSSKVHMGLSSTVGFRTPIYNTFGNQETLMIRFGQDIQERLLKVQESDITLNCAVEVLLAGIRLWMGQLHVDSITIAGDVKSLRKWAGADLNTSKTDFKKSSMI</sequence>
<organism evidence="1 2">
    <name type="scientific">Thelohanellus kitauei</name>
    <name type="common">Myxosporean</name>
    <dbReference type="NCBI Taxonomy" id="669202"/>
    <lineage>
        <taxon>Eukaryota</taxon>
        <taxon>Metazoa</taxon>
        <taxon>Cnidaria</taxon>
        <taxon>Myxozoa</taxon>
        <taxon>Myxosporea</taxon>
        <taxon>Bivalvulida</taxon>
        <taxon>Platysporina</taxon>
        <taxon>Myxobolidae</taxon>
        <taxon>Thelohanellus</taxon>
    </lineage>
</organism>
<dbReference type="EMBL" id="JWZT01004873">
    <property type="protein sequence ID" value="KII62758.1"/>
    <property type="molecule type" value="Genomic_DNA"/>
</dbReference>
<dbReference type="AlphaFoldDB" id="A0A0C2IBP9"/>
<gene>
    <name evidence="1" type="ORF">RF11_08934</name>
</gene>
<keyword evidence="2" id="KW-1185">Reference proteome</keyword>